<dbReference type="InterPro" id="IPR044929">
    <property type="entry name" value="DNA/RNA_non-sp_Endonuclease_sf"/>
</dbReference>
<evidence type="ECO:0000313" key="4">
    <source>
        <dbReference type="Proteomes" id="UP001597156"/>
    </source>
</evidence>
<evidence type="ECO:0000313" key="3">
    <source>
        <dbReference type="EMBL" id="MFD1125551.1"/>
    </source>
</evidence>
<dbReference type="Gene3D" id="3.40.570.10">
    <property type="entry name" value="Extracellular Endonuclease, subunit A"/>
    <property type="match status" value="1"/>
</dbReference>
<dbReference type="PROSITE" id="PS51257">
    <property type="entry name" value="PROKAR_LIPOPROTEIN"/>
    <property type="match status" value="1"/>
</dbReference>
<dbReference type="EMBL" id="JBHTLH010000033">
    <property type="protein sequence ID" value="MFD1125551.1"/>
    <property type="molecule type" value="Genomic_DNA"/>
</dbReference>
<evidence type="ECO:0000256" key="1">
    <source>
        <dbReference type="SAM" id="MobiDB-lite"/>
    </source>
</evidence>
<protein>
    <submittedName>
        <fullName evidence="3">Deoxyribonuclease</fullName>
    </submittedName>
</protein>
<keyword evidence="2" id="KW-0732">Signal</keyword>
<feature type="compositionally biased region" description="Low complexity" evidence="1">
    <location>
        <begin position="308"/>
        <end position="319"/>
    </location>
</feature>
<feature type="compositionally biased region" description="Low complexity" evidence="1">
    <location>
        <begin position="24"/>
        <end position="35"/>
    </location>
</feature>
<feature type="chain" id="PRO_5046518837" evidence="2">
    <location>
        <begin position="21"/>
        <end position="378"/>
    </location>
</feature>
<proteinExistence type="predicted"/>
<organism evidence="3 4">
    <name type="scientific">Lentilactobacillus raoultii</name>
    <dbReference type="NCBI Taxonomy" id="1987503"/>
    <lineage>
        <taxon>Bacteria</taxon>
        <taxon>Bacillati</taxon>
        <taxon>Bacillota</taxon>
        <taxon>Bacilli</taxon>
        <taxon>Lactobacillales</taxon>
        <taxon>Lactobacillaceae</taxon>
        <taxon>Lentilactobacillus</taxon>
    </lineage>
</organism>
<gene>
    <name evidence="3" type="ORF">ACFQ22_09335</name>
</gene>
<evidence type="ECO:0000256" key="2">
    <source>
        <dbReference type="SAM" id="SignalP"/>
    </source>
</evidence>
<keyword evidence="4" id="KW-1185">Reference proteome</keyword>
<dbReference type="Proteomes" id="UP001597156">
    <property type="component" value="Unassembled WGS sequence"/>
</dbReference>
<feature type="compositionally biased region" description="Low complexity" evidence="1">
    <location>
        <begin position="50"/>
        <end position="62"/>
    </location>
</feature>
<feature type="region of interest" description="Disordered" evidence="1">
    <location>
        <begin position="283"/>
        <end position="322"/>
    </location>
</feature>
<accession>A0ABW3PQ04</accession>
<dbReference type="RefSeq" id="WP_370824545.1">
    <property type="nucleotide sequence ID" value="NZ_JBHTLH010000033.1"/>
</dbReference>
<reference evidence="4" key="1">
    <citation type="journal article" date="2019" name="Int. J. Syst. Evol. Microbiol.">
        <title>The Global Catalogue of Microorganisms (GCM) 10K type strain sequencing project: providing services to taxonomists for standard genome sequencing and annotation.</title>
        <authorList>
            <consortium name="The Broad Institute Genomics Platform"/>
            <consortium name="The Broad Institute Genome Sequencing Center for Infectious Disease"/>
            <person name="Wu L."/>
            <person name="Ma J."/>
        </authorList>
    </citation>
    <scope>NUCLEOTIDE SEQUENCE [LARGE SCALE GENOMIC DNA]</scope>
    <source>
        <strain evidence="4">CCUG 71848</strain>
    </source>
</reference>
<comment type="caution">
    <text evidence="3">The sequence shown here is derived from an EMBL/GenBank/DDBJ whole genome shotgun (WGS) entry which is preliminary data.</text>
</comment>
<feature type="region of interest" description="Disordered" evidence="1">
    <location>
        <begin position="24"/>
        <end position="69"/>
    </location>
</feature>
<name>A0ABW3PQ04_9LACO</name>
<sequence length="378" mass="41420">MKKKLFLGMISLLVTGGLLSACDNSGHQSSHNNSSKTAMTSQQTTHHRAAASSKRAPSSGKSTKPVSHHHRGILKKLIYYTNHEAAGPTGNYYWVAGKAHLTGFSHLKAGEYHFAADRQGRSATARAVLTYHEYASSRGSRQGDPLAPPAWPDNNPRVAITYHLTGRTYHGYLYNRSHSIGDSLLGSKSYTSQYNFTTGTRPQNVGADQDGGMRYAEETAEDYWEDHPDTHQTISYETTPLYKGSETIPRGSIVNLKSSDGTLNTEVVVINSVEGIRINYRTGSSNAKPIRTTPHPQRSYSSHPVHVTKTPSSTTQRTKSTTKDGKWTVAAAGMVFVSDSHKYYSRVTNPGNYQYMSQTQASASGATRAIRGNQYAQP</sequence>
<feature type="signal peptide" evidence="2">
    <location>
        <begin position="1"/>
        <end position="20"/>
    </location>
</feature>